<evidence type="ECO:0000256" key="7">
    <source>
        <dbReference type="ARBA" id="ARBA00037565"/>
    </source>
</evidence>
<comment type="function">
    <text evidence="7">Is probably involved in a pathway contributing to genomic integrity.</text>
</comment>
<dbReference type="PANTHER" id="PTHR12924:SF0">
    <property type="entry name" value="TRANSLOCON-ASSOCIATED PROTEIN SUBUNIT ALPHA"/>
    <property type="match status" value="1"/>
</dbReference>
<keyword evidence="13" id="KW-1185">Reference proteome</keyword>
<feature type="transmembrane region" description="Helical" evidence="10">
    <location>
        <begin position="154"/>
        <end position="175"/>
    </location>
</feature>
<dbReference type="AlphaFoldDB" id="A0A0D7B8F8"/>
<dbReference type="GO" id="GO:0005789">
    <property type="term" value="C:endoplasmic reticulum membrane"/>
    <property type="evidence" value="ECO:0007669"/>
    <property type="project" value="UniProtKB-SubCell"/>
</dbReference>
<evidence type="ECO:0000256" key="2">
    <source>
        <dbReference type="ARBA" id="ARBA00022692"/>
    </source>
</evidence>
<feature type="region of interest" description="Disordered" evidence="9">
    <location>
        <begin position="208"/>
        <end position="245"/>
    </location>
</feature>
<evidence type="ECO:0000256" key="10">
    <source>
        <dbReference type="SAM" id="Phobius"/>
    </source>
</evidence>
<protein>
    <recommendedName>
        <fullName evidence="14">Translocon-associated protein subunit alpha</fullName>
    </recommendedName>
</protein>
<proteinExistence type="inferred from homology"/>
<evidence type="ECO:0000256" key="8">
    <source>
        <dbReference type="ARBA" id="ARBA00038311"/>
    </source>
</evidence>
<dbReference type="Pfam" id="PF03896">
    <property type="entry name" value="TRAP_alpha"/>
    <property type="match status" value="1"/>
</dbReference>
<name>A0A0D7B8F8_9AGAR</name>
<evidence type="ECO:0000256" key="6">
    <source>
        <dbReference type="ARBA" id="ARBA00023136"/>
    </source>
</evidence>
<evidence type="ECO:0008006" key="14">
    <source>
        <dbReference type="Google" id="ProtNLM"/>
    </source>
</evidence>
<feature type="chain" id="PRO_5002317165" description="Translocon-associated protein subunit alpha" evidence="11">
    <location>
        <begin position="20"/>
        <end position="245"/>
    </location>
</feature>
<organism evidence="12 13">
    <name type="scientific">Cylindrobasidium torrendii FP15055 ss-10</name>
    <dbReference type="NCBI Taxonomy" id="1314674"/>
    <lineage>
        <taxon>Eukaryota</taxon>
        <taxon>Fungi</taxon>
        <taxon>Dikarya</taxon>
        <taxon>Basidiomycota</taxon>
        <taxon>Agaricomycotina</taxon>
        <taxon>Agaricomycetes</taxon>
        <taxon>Agaricomycetidae</taxon>
        <taxon>Agaricales</taxon>
        <taxon>Marasmiineae</taxon>
        <taxon>Physalacriaceae</taxon>
        <taxon>Cylindrobasidium</taxon>
    </lineage>
</organism>
<comment type="subcellular location">
    <subcellularLocation>
        <location evidence="1">Endoplasmic reticulum membrane</location>
        <topology evidence="1">Single-pass type I membrane protein</topology>
    </subcellularLocation>
</comment>
<sequence length="245" mass="26569">MQLLSALVSLALFFQVSFASSAETEPEVSVVAAWPDSNPFGHVVNGERNIVLLTIESKSDQNLTLVNMAGSITHPESGALVKNLTASPFNIPLLEGVAMQLPYTFYSEFKTGDHRLNIWLENQVEGGEKYTVSAFDSIVTVVEPELSVFDFKMISTYLIVLAIFGGIGYIAYLQFVPQPKKVKRIAVSEPVGTVTATGAGGYQEEWIPDHHIRKTKGKKTGATSGDELSGGETSGTEGKRRKGKK</sequence>
<comment type="similarity">
    <text evidence="8">Belongs to the IRC22 family.</text>
</comment>
<dbReference type="Proteomes" id="UP000054007">
    <property type="component" value="Unassembled WGS sequence"/>
</dbReference>
<dbReference type="OrthoDB" id="1926781at2759"/>
<feature type="signal peptide" evidence="11">
    <location>
        <begin position="1"/>
        <end position="19"/>
    </location>
</feature>
<evidence type="ECO:0000256" key="4">
    <source>
        <dbReference type="ARBA" id="ARBA00022824"/>
    </source>
</evidence>
<reference evidence="12 13" key="1">
    <citation type="journal article" date="2015" name="Fungal Genet. Biol.">
        <title>Evolution of novel wood decay mechanisms in Agaricales revealed by the genome sequences of Fistulina hepatica and Cylindrobasidium torrendii.</title>
        <authorList>
            <person name="Floudas D."/>
            <person name="Held B.W."/>
            <person name="Riley R."/>
            <person name="Nagy L.G."/>
            <person name="Koehler G."/>
            <person name="Ransdell A.S."/>
            <person name="Younus H."/>
            <person name="Chow J."/>
            <person name="Chiniquy J."/>
            <person name="Lipzen A."/>
            <person name="Tritt A."/>
            <person name="Sun H."/>
            <person name="Haridas S."/>
            <person name="LaButti K."/>
            <person name="Ohm R.A."/>
            <person name="Kues U."/>
            <person name="Blanchette R.A."/>
            <person name="Grigoriev I.V."/>
            <person name="Minto R.E."/>
            <person name="Hibbett D.S."/>
        </authorList>
    </citation>
    <scope>NUCLEOTIDE SEQUENCE [LARGE SCALE GENOMIC DNA]</scope>
    <source>
        <strain evidence="12 13">FP15055 ss-10</strain>
    </source>
</reference>
<evidence type="ECO:0000256" key="11">
    <source>
        <dbReference type="SAM" id="SignalP"/>
    </source>
</evidence>
<evidence type="ECO:0000256" key="1">
    <source>
        <dbReference type="ARBA" id="ARBA00004115"/>
    </source>
</evidence>
<keyword evidence="3 11" id="KW-0732">Signal</keyword>
<evidence type="ECO:0000256" key="3">
    <source>
        <dbReference type="ARBA" id="ARBA00022729"/>
    </source>
</evidence>
<keyword evidence="4" id="KW-0256">Endoplasmic reticulum</keyword>
<gene>
    <name evidence="12" type="ORF">CYLTODRAFT_423322</name>
</gene>
<keyword evidence="6 10" id="KW-0472">Membrane</keyword>
<keyword evidence="5 10" id="KW-1133">Transmembrane helix</keyword>
<evidence type="ECO:0000256" key="5">
    <source>
        <dbReference type="ARBA" id="ARBA00022989"/>
    </source>
</evidence>
<keyword evidence="2 10" id="KW-0812">Transmembrane</keyword>
<evidence type="ECO:0000313" key="13">
    <source>
        <dbReference type="Proteomes" id="UP000054007"/>
    </source>
</evidence>
<evidence type="ECO:0000313" key="12">
    <source>
        <dbReference type="EMBL" id="KIY66535.1"/>
    </source>
</evidence>
<feature type="compositionally biased region" description="Low complexity" evidence="9">
    <location>
        <begin position="220"/>
        <end position="236"/>
    </location>
</feature>
<dbReference type="EMBL" id="KN880551">
    <property type="protein sequence ID" value="KIY66535.1"/>
    <property type="molecule type" value="Genomic_DNA"/>
</dbReference>
<evidence type="ECO:0000256" key="9">
    <source>
        <dbReference type="SAM" id="MobiDB-lite"/>
    </source>
</evidence>
<dbReference type="PANTHER" id="PTHR12924">
    <property type="entry name" value="TRANSLOCON-ASSOCIATED PROTEIN, ALPHA SUBUNIT"/>
    <property type="match status" value="1"/>
</dbReference>
<accession>A0A0D7B8F8</accession>
<dbReference type="InterPro" id="IPR005595">
    <property type="entry name" value="TRAP_alpha"/>
</dbReference>